<dbReference type="Pfam" id="PF13296">
    <property type="entry name" value="T6SS_Vgr"/>
    <property type="match status" value="1"/>
</dbReference>
<dbReference type="RefSeq" id="WP_158206650.1">
    <property type="nucleotide sequence ID" value="NZ_CP046904.1"/>
</dbReference>
<evidence type="ECO:0000313" key="4">
    <source>
        <dbReference type="EMBL" id="QGZ37903.1"/>
    </source>
</evidence>
<evidence type="ECO:0000259" key="3">
    <source>
        <dbReference type="Pfam" id="PF13296"/>
    </source>
</evidence>
<dbReference type="Gene3D" id="2.40.50.230">
    <property type="entry name" value="Gp5 N-terminal domain"/>
    <property type="match status" value="1"/>
</dbReference>
<reference evidence="4 5" key="1">
    <citation type="submission" date="2019-12" db="EMBL/GenBank/DDBJ databases">
        <title>Draft Genome Sequences of Six Type Strains of the Genus Massilia.</title>
        <authorList>
            <person name="Miess H."/>
            <person name="Frediansyah A."/>
            <person name="Goeker M."/>
            <person name="Gross H."/>
        </authorList>
    </citation>
    <scope>NUCLEOTIDE SEQUENCE [LARGE SCALE GENOMIC DNA]</scope>
    <source>
        <strain evidence="4 5">DSM 26639</strain>
    </source>
</reference>
<protein>
    <submittedName>
        <fullName evidence="4">Type VI secretion system tip protein VgrG</fullName>
    </submittedName>
</protein>
<dbReference type="Gene3D" id="2.30.110.50">
    <property type="match status" value="1"/>
</dbReference>
<dbReference type="Gene3D" id="3.55.50.10">
    <property type="entry name" value="Baseplate protein-like domains"/>
    <property type="match status" value="1"/>
</dbReference>
<dbReference type="InterPro" id="IPR006531">
    <property type="entry name" value="Gp5/Vgr_OB"/>
</dbReference>
<keyword evidence="5" id="KW-1185">Reference proteome</keyword>
<evidence type="ECO:0000259" key="1">
    <source>
        <dbReference type="Pfam" id="PF04717"/>
    </source>
</evidence>
<dbReference type="Pfam" id="PF05954">
    <property type="entry name" value="Phage_GPD"/>
    <property type="match status" value="1"/>
</dbReference>
<feature type="domain" description="Putative type VI secretion system Rhs element associated Vgr" evidence="3">
    <location>
        <begin position="591"/>
        <end position="701"/>
    </location>
</feature>
<feature type="domain" description="DUF2345" evidence="2">
    <location>
        <begin position="762"/>
        <end position="917"/>
    </location>
</feature>
<dbReference type="InterPro" id="IPR006533">
    <property type="entry name" value="T6SS_Vgr_RhsGE"/>
</dbReference>
<dbReference type="Gene3D" id="4.10.220.110">
    <property type="match status" value="1"/>
</dbReference>
<name>A0ABX6FK11_9BURK</name>
<dbReference type="SUPFAM" id="SSF69255">
    <property type="entry name" value="gp5 N-terminal domain-like"/>
    <property type="match status" value="1"/>
</dbReference>
<dbReference type="InterPro" id="IPR037026">
    <property type="entry name" value="Vgr_OB-fold_dom_sf"/>
</dbReference>
<dbReference type="InterPro" id="IPR018769">
    <property type="entry name" value="VgrG2_DUF2345"/>
</dbReference>
<dbReference type="SUPFAM" id="SSF69279">
    <property type="entry name" value="Phage tail proteins"/>
    <property type="match status" value="2"/>
</dbReference>
<evidence type="ECO:0000259" key="2">
    <source>
        <dbReference type="Pfam" id="PF10106"/>
    </source>
</evidence>
<dbReference type="Pfam" id="PF10106">
    <property type="entry name" value="DUF2345"/>
    <property type="match status" value="1"/>
</dbReference>
<sequence>MSSELLTRITTALAQFSSETRLYELKLESPADADLLVEAFAADDTVHGIGTRDVIALSTSAHLDTAALLGTRATLEASLADGSRAQYGGEITQAAMLGSEGGFARYRLRLTPWLWRLTQARASRVWQDKSVIEIVDDVLGGYSPLAQWRWSDEVDAHLAAVSIRSYCCQYRESDYDFVRRLLTEEGLAWRFERADGEERMVLFADSTREEAIAEDPISAADGGIRFHGARAREQQDAIQALQSRHGLTATTATLLSYDYKAKKAVAASVPARSRAAKLPALEDYEVPGQYGYANADEAEHYARLRMESREAGVLQWHGRSTVRTLRAGTRVAVTQGPLALADDGTPPAFTVLHVTSVGVNNLPAPAVLGLAELFGPIPELLEEALRERDAASGDLPLVLEQARATGYGNAFQAIAVDVVWRPALPRGRTKPTALGTQSAIVIGADGADQPSGADELYCDALGRVRIRFHWQEQGDASCWVRVAQRAAGGGMGSQFLPRIGQEVLVQFIENDIDRPLIVGALYNGQGEGGVAPTPGGAAAANDDASLFGHAADRAPSAQGNLAAGNSPVWHGASAGADGHRNAAAQWGLRSKEFGGQGYNQLLFDDTDAQGRVQLRSTHAQSELTLGHLIHTADNYRGSLRGQGGELRTDAYGAVRAGAGLLVSSYKMQHSADARDPAGDNAAGIALLKQAVKLGETFSEAAGTHGTVTLATHAGAKQANSSVLDDGAAPLEAMLKAVSGMVDGKEVGAARGDAAGKSTKPADGKIPHATDPVVAISAKAGLAVTAGQALQLANGEAVALMSGADTQIVSGAQMRVHAGQAIGVLAGAVAAGADGVGLQAIAAKDAIDVQAQSDTLAIQARDDVKVVSAASFAEWAAKKSISLWTAGGANITIDGGNITVQCPGKITIHAGKKSFKGPERKEVSMPYLPVPNLPAAFSQRLDVHDLFVQHDFGAVSYAAKVGDQRVKRGTLDEHGRSAQIYAEQGEKMEILTGRSLDEWDLIVDYDDLEQNSGGSAA</sequence>
<dbReference type="NCBIfam" id="TIGR01646">
    <property type="entry name" value="vgr_GE"/>
    <property type="match status" value="1"/>
</dbReference>
<gene>
    <name evidence="4" type="primary">vgrG</name>
    <name evidence="4" type="ORF">GO485_01790</name>
</gene>
<accession>A0ABX6FK11</accession>
<dbReference type="EMBL" id="CP046904">
    <property type="protein sequence ID" value="QGZ37903.1"/>
    <property type="molecule type" value="Genomic_DNA"/>
</dbReference>
<evidence type="ECO:0000313" key="5">
    <source>
        <dbReference type="Proteomes" id="UP000437862"/>
    </source>
</evidence>
<proteinExistence type="predicted"/>
<feature type="domain" description="Gp5/Type VI secretion system Vgr protein OB-fold" evidence="1">
    <location>
        <begin position="459"/>
        <end position="522"/>
    </location>
</feature>
<dbReference type="Proteomes" id="UP000437862">
    <property type="component" value="Chromosome"/>
</dbReference>
<organism evidence="4 5">
    <name type="scientific">Pseudoduganella flava</name>
    <dbReference type="NCBI Taxonomy" id="871742"/>
    <lineage>
        <taxon>Bacteria</taxon>
        <taxon>Pseudomonadati</taxon>
        <taxon>Pseudomonadota</taxon>
        <taxon>Betaproteobacteria</taxon>
        <taxon>Burkholderiales</taxon>
        <taxon>Oxalobacteraceae</taxon>
        <taxon>Telluria group</taxon>
        <taxon>Pseudoduganella</taxon>
    </lineage>
</organism>
<dbReference type="InterPro" id="IPR028244">
    <property type="entry name" value="T6SS_Rhs_Vgr_dom"/>
</dbReference>
<dbReference type="Pfam" id="PF04717">
    <property type="entry name" value="Phage_base_V"/>
    <property type="match status" value="1"/>
</dbReference>